<dbReference type="EMBL" id="JAYKXN010000006">
    <property type="protein sequence ID" value="KAK7278987.1"/>
    <property type="molecule type" value="Genomic_DNA"/>
</dbReference>
<reference evidence="1 2" key="1">
    <citation type="submission" date="2024-01" db="EMBL/GenBank/DDBJ databases">
        <title>The genomes of 5 underutilized Papilionoideae crops provide insights into root nodulation and disease resistance.</title>
        <authorList>
            <person name="Yuan L."/>
        </authorList>
    </citation>
    <scope>NUCLEOTIDE SEQUENCE [LARGE SCALE GENOMIC DNA]</scope>
    <source>
        <strain evidence="1">LY-2023</strain>
        <tissue evidence="1">Leaf</tissue>
    </source>
</reference>
<gene>
    <name evidence="1" type="ORF">RJT34_24028</name>
</gene>
<protein>
    <submittedName>
        <fullName evidence="1">Uncharacterized protein</fullName>
    </submittedName>
</protein>
<keyword evidence="2" id="KW-1185">Reference proteome</keyword>
<dbReference type="AlphaFoldDB" id="A0AAN9FM41"/>
<evidence type="ECO:0000313" key="1">
    <source>
        <dbReference type="EMBL" id="KAK7278987.1"/>
    </source>
</evidence>
<evidence type="ECO:0000313" key="2">
    <source>
        <dbReference type="Proteomes" id="UP001359559"/>
    </source>
</evidence>
<proteinExistence type="predicted"/>
<accession>A0AAN9FM41</accession>
<sequence length="110" mass="12388">MHHASGMPSIVKRQSSDYGPGSTEFMLCLSSSNAVTLSKIRSENSEQLLDKAKTILLIFLGQVLYKAGFTDEFCCDSFIQSCLCILEYSCNSNSYRFENIIMYSCKHLTF</sequence>
<dbReference type="Proteomes" id="UP001359559">
    <property type="component" value="Unassembled WGS sequence"/>
</dbReference>
<organism evidence="1 2">
    <name type="scientific">Clitoria ternatea</name>
    <name type="common">Butterfly pea</name>
    <dbReference type="NCBI Taxonomy" id="43366"/>
    <lineage>
        <taxon>Eukaryota</taxon>
        <taxon>Viridiplantae</taxon>
        <taxon>Streptophyta</taxon>
        <taxon>Embryophyta</taxon>
        <taxon>Tracheophyta</taxon>
        <taxon>Spermatophyta</taxon>
        <taxon>Magnoliopsida</taxon>
        <taxon>eudicotyledons</taxon>
        <taxon>Gunneridae</taxon>
        <taxon>Pentapetalae</taxon>
        <taxon>rosids</taxon>
        <taxon>fabids</taxon>
        <taxon>Fabales</taxon>
        <taxon>Fabaceae</taxon>
        <taxon>Papilionoideae</taxon>
        <taxon>50 kb inversion clade</taxon>
        <taxon>NPAAA clade</taxon>
        <taxon>indigoferoid/millettioid clade</taxon>
        <taxon>Phaseoleae</taxon>
        <taxon>Clitoria</taxon>
    </lineage>
</organism>
<comment type="caution">
    <text evidence="1">The sequence shown here is derived from an EMBL/GenBank/DDBJ whole genome shotgun (WGS) entry which is preliminary data.</text>
</comment>
<name>A0AAN9FM41_CLITE</name>